<gene>
    <name evidence="2" type="ORF">LCGC14_1784570</name>
</gene>
<feature type="transmembrane region" description="Helical" evidence="1">
    <location>
        <begin position="72"/>
        <end position="94"/>
    </location>
</feature>
<name>A0A0F9GUC5_9ZZZZ</name>
<proteinExistence type="predicted"/>
<dbReference type="EMBL" id="LAZR01016936">
    <property type="protein sequence ID" value="KKM02425.1"/>
    <property type="molecule type" value="Genomic_DNA"/>
</dbReference>
<comment type="caution">
    <text evidence="2">The sequence shown here is derived from an EMBL/GenBank/DDBJ whole genome shotgun (WGS) entry which is preliminary data.</text>
</comment>
<keyword evidence="1" id="KW-0472">Membrane</keyword>
<protein>
    <recommendedName>
        <fullName evidence="3">Zinc-ribbon domain-containing protein</fullName>
    </recommendedName>
</protein>
<accession>A0A0F9GUC5</accession>
<dbReference type="AlphaFoldDB" id="A0A0F9GUC5"/>
<organism evidence="2">
    <name type="scientific">marine sediment metagenome</name>
    <dbReference type="NCBI Taxonomy" id="412755"/>
    <lineage>
        <taxon>unclassified sequences</taxon>
        <taxon>metagenomes</taxon>
        <taxon>ecological metagenomes</taxon>
    </lineage>
</organism>
<sequence length="202" mass="22961">MSTEVESKELLNKCIRCKKSDVNLLNTKWETKTYIKGKKEKVRIKFSACESCFTKIEKFIEYEKFYYRNKGVCGACTWVVSWLVLILSILFSFMGPDFTIAAMGIVGAIVLFLPFIIMKIYKNSHSGNLHKHILINSSGILIVKSKKSSGETVKKINIIEVKQEKIKKVQEESYKFCPNCGSTIKTSTGFCKTCGKNLNPKK</sequence>
<evidence type="ECO:0000256" key="1">
    <source>
        <dbReference type="SAM" id="Phobius"/>
    </source>
</evidence>
<evidence type="ECO:0008006" key="3">
    <source>
        <dbReference type="Google" id="ProtNLM"/>
    </source>
</evidence>
<keyword evidence="1" id="KW-1133">Transmembrane helix</keyword>
<evidence type="ECO:0000313" key="2">
    <source>
        <dbReference type="EMBL" id="KKM02425.1"/>
    </source>
</evidence>
<keyword evidence="1" id="KW-0812">Transmembrane</keyword>
<reference evidence="2" key="1">
    <citation type="journal article" date="2015" name="Nature">
        <title>Complex archaea that bridge the gap between prokaryotes and eukaryotes.</title>
        <authorList>
            <person name="Spang A."/>
            <person name="Saw J.H."/>
            <person name="Jorgensen S.L."/>
            <person name="Zaremba-Niedzwiedzka K."/>
            <person name="Martijn J."/>
            <person name="Lind A.E."/>
            <person name="van Eijk R."/>
            <person name="Schleper C."/>
            <person name="Guy L."/>
            <person name="Ettema T.J."/>
        </authorList>
    </citation>
    <scope>NUCLEOTIDE SEQUENCE</scope>
</reference>
<feature type="transmembrane region" description="Helical" evidence="1">
    <location>
        <begin position="100"/>
        <end position="121"/>
    </location>
</feature>